<evidence type="ECO:0000313" key="2">
    <source>
        <dbReference type="Proteomes" id="UP000060630"/>
    </source>
</evidence>
<dbReference type="Proteomes" id="UP000060630">
    <property type="component" value="Unassembled WGS sequence"/>
</dbReference>
<gene>
    <name evidence="1" type="ORF">WL29_10440</name>
</gene>
<organism evidence="1 2">
    <name type="scientific">Burkholderia ubonensis</name>
    <dbReference type="NCBI Taxonomy" id="101571"/>
    <lineage>
        <taxon>Bacteria</taxon>
        <taxon>Pseudomonadati</taxon>
        <taxon>Pseudomonadota</taxon>
        <taxon>Betaproteobacteria</taxon>
        <taxon>Burkholderiales</taxon>
        <taxon>Burkholderiaceae</taxon>
        <taxon>Burkholderia</taxon>
        <taxon>Burkholderia cepacia complex</taxon>
    </lineage>
</organism>
<accession>A0A103A6M7</accession>
<protein>
    <submittedName>
        <fullName evidence="1">Uncharacterized protein</fullName>
    </submittedName>
</protein>
<reference evidence="1 2" key="1">
    <citation type="submission" date="2015-11" db="EMBL/GenBank/DDBJ databases">
        <title>Expanding the genomic diversity of Burkholderia species for the development of highly accurate diagnostics.</title>
        <authorList>
            <person name="Sahl J."/>
            <person name="Keim P."/>
            <person name="Wagner D."/>
        </authorList>
    </citation>
    <scope>NUCLEOTIDE SEQUENCE [LARGE SCALE GENOMIC DNA]</scope>
    <source>
        <strain evidence="1 2">MSMB2087WGS</strain>
    </source>
</reference>
<evidence type="ECO:0000313" key="1">
    <source>
        <dbReference type="EMBL" id="KWA67476.1"/>
    </source>
</evidence>
<name>A0A103A6M7_9BURK</name>
<comment type="caution">
    <text evidence="1">The sequence shown here is derived from an EMBL/GenBank/DDBJ whole genome shotgun (WGS) entry which is preliminary data.</text>
</comment>
<sequence>MKCQGRFVWPIPERGGKAQLVPMQRTILCGAECCGDCYNLVSRFDTKKSEIEKSMQVCPKQEPITDVICLWSPIGNNVRGFQDFQHTGTADCAAPSVRMKQFASEPALALPSNDSRQGFLSRIRVAMGIKCTRCFGFVLCVGYLNAQCNAARLRASPFDPKPHVFEFSLDCCRAAVEISPT</sequence>
<proteinExistence type="predicted"/>
<dbReference type="AlphaFoldDB" id="A0A103A6M7"/>
<dbReference type="EMBL" id="LPHD01000249">
    <property type="protein sequence ID" value="KWA67476.1"/>
    <property type="molecule type" value="Genomic_DNA"/>
</dbReference>